<name>A0A143YWJ3_9LACT</name>
<comment type="pathway">
    <text evidence="3">Cofactor biosynthesis; riboflavin biosynthesis; riboflavin from 2-hydroxy-3-oxobutyl phosphate and 5-amino-6-(D-ribitylamino)uracil: step 2/2.</text>
</comment>
<dbReference type="InterPro" id="IPR017938">
    <property type="entry name" value="Riboflavin_synthase-like_b-brl"/>
</dbReference>
<evidence type="ECO:0000313" key="13">
    <source>
        <dbReference type="Proteomes" id="UP000242754"/>
    </source>
</evidence>
<evidence type="ECO:0000313" key="12">
    <source>
        <dbReference type="EMBL" id="CZR00492.1"/>
    </source>
</evidence>
<dbReference type="EMBL" id="FJNE01000009">
    <property type="protein sequence ID" value="CZR00492.1"/>
    <property type="molecule type" value="Genomic_DNA"/>
</dbReference>
<dbReference type="GO" id="GO:0009231">
    <property type="term" value="P:riboflavin biosynthetic process"/>
    <property type="evidence" value="ECO:0007669"/>
    <property type="project" value="UniProtKB-KW"/>
</dbReference>
<dbReference type="NCBIfam" id="NF009566">
    <property type="entry name" value="PRK13020.1"/>
    <property type="match status" value="1"/>
</dbReference>
<feature type="repeat" description="Lumazine-binding" evidence="10">
    <location>
        <begin position="97"/>
        <end position="193"/>
    </location>
</feature>
<dbReference type="PROSITE" id="PS51177">
    <property type="entry name" value="LUMAZINE_BIND"/>
    <property type="match status" value="2"/>
</dbReference>
<dbReference type="OrthoDB" id="9788537at2"/>
<dbReference type="PIRSF" id="PIRSF000498">
    <property type="entry name" value="Riboflavin_syn_A"/>
    <property type="match status" value="1"/>
</dbReference>
<dbReference type="EC" id="2.5.1.9" evidence="4 9"/>
<evidence type="ECO:0000256" key="5">
    <source>
        <dbReference type="ARBA" id="ARBA00013950"/>
    </source>
</evidence>
<keyword evidence="13" id="KW-1185">Reference proteome</keyword>
<evidence type="ECO:0000256" key="4">
    <source>
        <dbReference type="ARBA" id="ARBA00012827"/>
    </source>
</evidence>
<evidence type="ECO:0000256" key="7">
    <source>
        <dbReference type="ARBA" id="ARBA00022679"/>
    </source>
</evidence>
<dbReference type="CDD" id="cd00402">
    <property type="entry name" value="Riboflavin_synthase_like"/>
    <property type="match status" value="1"/>
</dbReference>
<evidence type="ECO:0000256" key="6">
    <source>
        <dbReference type="ARBA" id="ARBA00022619"/>
    </source>
</evidence>
<comment type="function">
    <text evidence="2">Catalyzes the dismutation of two molecules of 6,7-dimethyl-8-ribityllumazine, resulting in the formation of riboflavin and 5-amino-6-(D-ribitylamino)uracil.</text>
</comment>
<evidence type="ECO:0000256" key="9">
    <source>
        <dbReference type="NCBIfam" id="TIGR00187"/>
    </source>
</evidence>
<reference evidence="12 13" key="1">
    <citation type="submission" date="2016-02" db="EMBL/GenBank/DDBJ databases">
        <authorList>
            <person name="Wen L."/>
            <person name="He K."/>
            <person name="Yang H."/>
        </authorList>
    </citation>
    <scope>NUCLEOTIDE SEQUENCE [LARGE SCALE GENOMIC DNA]</scope>
    <source>
        <strain evidence="12">Trichococcus palustris</strain>
    </source>
</reference>
<keyword evidence="8" id="KW-0677">Repeat</keyword>
<gene>
    <name evidence="12" type="ORF">Tpal_2527</name>
</gene>
<dbReference type="FunFam" id="2.40.30.20:FF:000014">
    <property type="entry name" value="Riboflavin synthase, alpha subunit"/>
    <property type="match status" value="1"/>
</dbReference>
<evidence type="ECO:0000256" key="1">
    <source>
        <dbReference type="ARBA" id="ARBA00000968"/>
    </source>
</evidence>
<comment type="catalytic activity">
    <reaction evidence="1">
        <text>2 6,7-dimethyl-8-(1-D-ribityl)lumazine + H(+) = 5-amino-6-(D-ribitylamino)uracil + riboflavin</text>
        <dbReference type="Rhea" id="RHEA:20772"/>
        <dbReference type="ChEBI" id="CHEBI:15378"/>
        <dbReference type="ChEBI" id="CHEBI:15934"/>
        <dbReference type="ChEBI" id="CHEBI:57986"/>
        <dbReference type="ChEBI" id="CHEBI:58201"/>
        <dbReference type="EC" id="2.5.1.9"/>
    </reaction>
</comment>
<dbReference type="Gene3D" id="2.40.30.20">
    <property type="match status" value="2"/>
</dbReference>
<organism evidence="12 13">
    <name type="scientific">Trichococcus palustris</name>
    <dbReference type="NCBI Taxonomy" id="140314"/>
    <lineage>
        <taxon>Bacteria</taxon>
        <taxon>Bacillati</taxon>
        <taxon>Bacillota</taxon>
        <taxon>Bacilli</taxon>
        <taxon>Lactobacillales</taxon>
        <taxon>Carnobacteriaceae</taxon>
        <taxon>Trichococcus</taxon>
    </lineage>
</organism>
<dbReference type="PANTHER" id="PTHR21098:SF12">
    <property type="entry name" value="RIBOFLAVIN SYNTHASE"/>
    <property type="match status" value="1"/>
</dbReference>
<dbReference type="PANTHER" id="PTHR21098">
    <property type="entry name" value="RIBOFLAVIN SYNTHASE ALPHA CHAIN"/>
    <property type="match status" value="1"/>
</dbReference>
<dbReference type="AlphaFoldDB" id="A0A143YWJ3"/>
<proteinExistence type="predicted"/>
<dbReference type="NCBIfam" id="TIGR00187">
    <property type="entry name" value="ribE"/>
    <property type="match status" value="1"/>
</dbReference>
<evidence type="ECO:0000256" key="3">
    <source>
        <dbReference type="ARBA" id="ARBA00004887"/>
    </source>
</evidence>
<dbReference type="GO" id="GO:0004746">
    <property type="term" value="F:riboflavin synthase activity"/>
    <property type="evidence" value="ECO:0007669"/>
    <property type="project" value="UniProtKB-UniRule"/>
</dbReference>
<sequence length="217" mass="23469">MFTGIIEEVGTLKGIQHGQNSSVVTVRGKKVLVDTKIGDSISTNGVCLTVTKLHKDSFDADVMPETLNRSNLGDLKSGGRVNLERALQLSTRLGGHIVSGHIDGTGKIKEYRKDDNAVWITISAGPDLLRYIIEKGSIAIDGVSLTVATVDSQSFQVSIIPHTGAETILLEKKLGDTVNLECDIIGKYVEKLLGLNTQKQTKESNLSEAFLKENGFF</sequence>
<evidence type="ECO:0000256" key="8">
    <source>
        <dbReference type="ARBA" id="ARBA00022737"/>
    </source>
</evidence>
<dbReference type="InterPro" id="IPR023366">
    <property type="entry name" value="ATP_synth_asu-like_sf"/>
</dbReference>
<dbReference type="Proteomes" id="UP000242754">
    <property type="component" value="Unassembled WGS sequence"/>
</dbReference>
<feature type="domain" description="Lumazine-binding" evidence="11">
    <location>
        <begin position="1"/>
        <end position="96"/>
    </location>
</feature>
<keyword evidence="7" id="KW-0808">Transferase</keyword>
<accession>A0A143YWJ3</accession>
<feature type="domain" description="Lumazine-binding" evidence="11">
    <location>
        <begin position="97"/>
        <end position="193"/>
    </location>
</feature>
<protein>
    <recommendedName>
        <fullName evidence="5 9">Riboflavin synthase</fullName>
        <ecNumber evidence="4 9">2.5.1.9</ecNumber>
    </recommendedName>
</protein>
<dbReference type="FunFam" id="2.40.30.20:FF:000004">
    <property type="entry name" value="Riboflavin synthase, alpha subunit"/>
    <property type="match status" value="1"/>
</dbReference>
<dbReference type="NCBIfam" id="NF006767">
    <property type="entry name" value="PRK09289.1"/>
    <property type="match status" value="1"/>
</dbReference>
<dbReference type="Pfam" id="PF00677">
    <property type="entry name" value="Lum_binding"/>
    <property type="match status" value="2"/>
</dbReference>
<evidence type="ECO:0000256" key="10">
    <source>
        <dbReference type="PROSITE-ProRule" id="PRU00524"/>
    </source>
</evidence>
<evidence type="ECO:0000259" key="11">
    <source>
        <dbReference type="PROSITE" id="PS51177"/>
    </source>
</evidence>
<dbReference type="SUPFAM" id="SSF63380">
    <property type="entry name" value="Riboflavin synthase domain-like"/>
    <property type="match status" value="2"/>
</dbReference>
<dbReference type="STRING" id="140314.SAMN04488076_10831"/>
<evidence type="ECO:0000256" key="2">
    <source>
        <dbReference type="ARBA" id="ARBA00002803"/>
    </source>
</evidence>
<dbReference type="RefSeq" id="WP_087034036.1">
    <property type="nucleotide sequence ID" value="NZ_FJNE01000009.1"/>
</dbReference>
<dbReference type="InterPro" id="IPR026017">
    <property type="entry name" value="Lumazine-bd_dom"/>
</dbReference>
<dbReference type="InterPro" id="IPR001783">
    <property type="entry name" value="Lumazine-bd"/>
</dbReference>
<keyword evidence="6" id="KW-0686">Riboflavin biosynthesis</keyword>
<feature type="repeat" description="Lumazine-binding" evidence="10">
    <location>
        <begin position="1"/>
        <end position="96"/>
    </location>
</feature>